<protein>
    <submittedName>
        <fullName evidence="3">Alpha/beta-hydrolase</fullName>
    </submittedName>
</protein>
<proteinExistence type="inferred from homology"/>
<dbReference type="PANTHER" id="PTHR10655">
    <property type="entry name" value="LYSOPHOSPHOLIPASE-RELATED"/>
    <property type="match status" value="1"/>
</dbReference>
<name>A0A2J6RSX8_HYAVF</name>
<evidence type="ECO:0000259" key="2">
    <source>
        <dbReference type="Pfam" id="PF02230"/>
    </source>
</evidence>
<dbReference type="GO" id="GO:0052689">
    <property type="term" value="F:carboxylic ester hydrolase activity"/>
    <property type="evidence" value="ECO:0007669"/>
    <property type="project" value="TreeGrafter"/>
</dbReference>
<reference evidence="3 4" key="1">
    <citation type="submission" date="2016-04" db="EMBL/GenBank/DDBJ databases">
        <title>A degradative enzymes factory behind the ericoid mycorrhizal symbiosis.</title>
        <authorList>
            <consortium name="DOE Joint Genome Institute"/>
            <person name="Martino E."/>
            <person name="Morin E."/>
            <person name="Grelet G."/>
            <person name="Kuo A."/>
            <person name="Kohler A."/>
            <person name="Daghino S."/>
            <person name="Barry K."/>
            <person name="Choi C."/>
            <person name="Cichocki N."/>
            <person name="Clum A."/>
            <person name="Copeland A."/>
            <person name="Hainaut M."/>
            <person name="Haridas S."/>
            <person name="Labutti K."/>
            <person name="Lindquist E."/>
            <person name="Lipzen A."/>
            <person name="Khouja H.-R."/>
            <person name="Murat C."/>
            <person name="Ohm R."/>
            <person name="Olson A."/>
            <person name="Spatafora J."/>
            <person name="Veneault-Fourrey C."/>
            <person name="Henrissat B."/>
            <person name="Grigoriev I."/>
            <person name="Martin F."/>
            <person name="Perotto S."/>
        </authorList>
    </citation>
    <scope>NUCLEOTIDE SEQUENCE [LARGE SCALE GENOMIC DNA]</scope>
    <source>
        <strain evidence="3 4">F</strain>
    </source>
</reference>
<organism evidence="3 4">
    <name type="scientific">Hyaloscypha variabilis (strain UAMH 11265 / GT02V1 / F)</name>
    <name type="common">Meliniomyces variabilis</name>
    <dbReference type="NCBI Taxonomy" id="1149755"/>
    <lineage>
        <taxon>Eukaryota</taxon>
        <taxon>Fungi</taxon>
        <taxon>Dikarya</taxon>
        <taxon>Ascomycota</taxon>
        <taxon>Pezizomycotina</taxon>
        <taxon>Leotiomycetes</taxon>
        <taxon>Helotiales</taxon>
        <taxon>Hyaloscyphaceae</taxon>
        <taxon>Hyaloscypha</taxon>
        <taxon>Hyaloscypha variabilis</taxon>
    </lineage>
</organism>
<dbReference type="OrthoDB" id="2418081at2759"/>
<dbReference type="GO" id="GO:0005737">
    <property type="term" value="C:cytoplasm"/>
    <property type="evidence" value="ECO:0007669"/>
    <property type="project" value="TreeGrafter"/>
</dbReference>
<dbReference type="InterPro" id="IPR050565">
    <property type="entry name" value="LYPA1-2/EST-like"/>
</dbReference>
<comment type="similarity">
    <text evidence="1">Belongs to the AB hydrolase superfamily. AB hydrolase 2 family.</text>
</comment>
<dbReference type="STRING" id="1149755.A0A2J6RSX8"/>
<dbReference type="SUPFAM" id="SSF53474">
    <property type="entry name" value="alpha/beta-Hydrolases"/>
    <property type="match status" value="1"/>
</dbReference>
<evidence type="ECO:0000313" key="4">
    <source>
        <dbReference type="Proteomes" id="UP000235786"/>
    </source>
</evidence>
<dbReference type="InterPro" id="IPR029058">
    <property type="entry name" value="AB_hydrolase_fold"/>
</dbReference>
<dbReference type="InterPro" id="IPR003140">
    <property type="entry name" value="PLipase/COase/thioEstase"/>
</dbReference>
<feature type="domain" description="Phospholipase/carboxylesterase/thioesterase" evidence="2">
    <location>
        <begin position="96"/>
        <end position="257"/>
    </location>
</feature>
<dbReference type="PANTHER" id="PTHR10655:SF63">
    <property type="entry name" value="PHOSPHOLIPASE_CARBOXYLESTERASE_THIOESTERASE DOMAIN-CONTAINING PROTEIN"/>
    <property type="match status" value="1"/>
</dbReference>
<accession>A0A2J6RSX8</accession>
<dbReference type="EMBL" id="KZ613944">
    <property type="protein sequence ID" value="PMD41628.1"/>
    <property type="molecule type" value="Genomic_DNA"/>
</dbReference>
<sequence>MNTETDEAVPSDATTTVAPSGKNHTHTFIFLHGREDFGSDLAHYFFDSKASDGRSLAEIYPSVRWVFPTAKLRYPAHRDFEFSKLSCAEALKGEEIISQWFDVWDLIAPEEKEDLMIPGLKESIGQILDIIKEEAQEIPLERIILGGISQGSQHIRTILQMPTDDTTEKDANIKSLEGTLSSLSLSAKHTSSLTKTPVFLAHSLDDETVPFTQGQGLKQTIEYLGYDVVWKDYKDGGHWIHPKQGVDDMVAFLEKVIAI</sequence>
<evidence type="ECO:0000256" key="1">
    <source>
        <dbReference type="ARBA" id="ARBA00006499"/>
    </source>
</evidence>
<keyword evidence="3" id="KW-0378">Hydrolase</keyword>
<evidence type="ECO:0000313" key="3">
    <source>
        <dbReference type="EMBL" id="PMD41628.1"/>
    </source>
</evidence>
<gene>
    <name evidence="3" type="ORF">L207DRAFT_543665</name>
</gene>
<dbReference type="AlphaFoldDB" id="A0A2J6RSX8"/>
<dbReference type="Pfam" id="PF02230">
    <property type="entry name" value="Abhydrolase_2"/>
    <property type="match status" value="1"/>
</dbReference>
<dbReference type="Proteomes" id="UP000235786">
    <property type="component" value="Unassembled WGS sequence"/>
</dbReference>
<keyword evidence="4" id="KW-1185">Reference proteome</keyword>
<dbReference type="Gene3D" id="3.40.50.1820">
    <property type="entry name" value="alpha/beta hydrolase"/>
    <property type="match status" value="1"/>
</dbReference>
<dbReference type="GO" id="GO:0008474">
    <property type="term" value="F:palmitoyl-(protein) hydrolase activity"/>
    <property type="evidence" value="ECO:0007669"/>
    <property type="project" value="TreeGrafter"/>
</dbReference>